<evidence type="ECO:0000313" key="1">
    <source>
        <dbReference type="EMBL" id="KAA9157615.1"/>
    </source>
</evidence>
<protein>
    <submittedName>
        <fullName evidence="1">Co-chaperone HscB</fullName>
    </submittedName>
</protein>
<evidence type="ECO:0000313" key="2">
    <source>
        <dbReference type="Proteomes" id="UP000319769"/>
    </source>
</evidence>
<accession>A0A5N0UXD1</accession>
<reference evidence="1" key="1">
    <citation type="submission" date="2019-09" db="EMBL/GenBank/DDBJ databases">
        <authorList>
            <person name="Teo W.F.A."/>
            <person name="Duangmal K."/>
        </authorList>
    </citation>
    <scope>NUCLEOTIDE SEQUENCE [LARGE SCALE GENOMIC DNA]</scope>
    <source>
        <strain evidence="1">K81G1</strain>
    </source>
</reference>
<name>A0A5N0UXD1_9PSEU</name>
<comment type="caution">
    <text evidence="1">The sequence shown here is derived from an EMBL/GenBank/DDBJ whole genome shotgun (WGS) entry which is preliminary data.</text>
</comment>
<dbReference type="Gene3D" id="3.40.1080.10">
    <property type="entry name" value="Glutaconate Coenzyme A-transferase"/>
    <property type="match status" value="1"/>
</dbReference>
<gene>
    <name evidence="1" type="ORF">FPZ12_024775</name>
</gene>
<dbReference type="OrthoDB" id="9813111at2"/>
<keyword evidence="2" id="KW-1185">Reference proteome</keyword>
<dbReference type="SUPFAM" id="SSF100950">
    <property type="entry name" value="NagB/RpiA/CoA transferase-like"/>
    <property type="match status" value="1"/>
</dbReference>
<dbReference type="EMBL" id="VMNW02000040">
    <property type="protein sequence ID" value="KAA9157615.1"/>
    <property type="molecule type" value="Genomic_DNA"/>
</dbReference>
<sequence>MNDEVLAFLVRAAREFRGWVFTGFHWPVLAGEVAVRLGSPVRQLFEAGFATDGPADTLPTSTTDFAAFGSAIAWRGSTGDVLGGLVRRADLVVLDAANVDLAGRVNSTAIGDYARPKVRLPGGGGAADAAAGARNLLLLHGGSDPARIVARVGHVTAAPTARVRLLTRWGTLELGAAPRLLTSAGEDAAFLARLRELGVDAEAPVPEKPPSTQEAAVAAKVLTEAAGRGYVVAREAVHG</sequence>
<dbReference type="Proteomes" id="UP000319769">
    <property type="component" value="Unassembled WGS sequence"/>
</dbReference>
<dbReference type="AlphaFoldDB" id="A0A5N0UXD1"/>
<organism evidence="1 2">
    <name type="scientific">Amycolatopsis acidicola</name>
    <dbReference type="NCBI Taxonomy" id="2596893"/>
    <lineage>
        <taxon>Bacteria</taxon>
        <taxon>Bacillati</taxon>
        <taxon>Actinomycetota</taxon>
        <taxon>Actinomycetes</taxon>
        <taxon>Pseudonocardiales</taxon>
        <taxon>Pseudonocardiaceae</taxon>
        <taxon>Amycolatopsis</taxon>
    </lineage>
</organism>
<proteinExistence type="predicted"/>
<dbReference type="RefSeq" id="WP_144751221.1">
    <property type="nucleotide sequence ID" value="NZ_VMNW02000040.1"/>
</dbReference>
<dbReference type="InterPro" id="IPR037171">
    <property type="entry name" value="NagB/RpiA_transferase-like"/>
</dbReference>